<comment type="caution">
    <text evidence="5">Lacks conserved residue(s) required for the propagation of feature annotation.</text>
</comment>
<evidence type="ECO:0000256" key="2">
    <source>
        <dbReference type="ARBA" id="ARBA00022729"/>
    </source>
</evidence>
<dbReference type="Gene3D" id="2.10.25.10">
    <property type="entry name" value="Laminin"/>
    <property type="match status" value="2"/>
</dbReference>
<gene>
    <name evidence="8" type="ORF">PEVE_00024955</name>
</gene>
<feature type="domain" description="EGF-like" evidence="7">
    <location>
        <begin position="5"/>
        <end position="45"/>
    </location>
</feature>
<keyword evidence="3" id="KW-0677">Repeat</keyword>
<keyword evidence="1 5" id="KW-0245">EGF-like domain</keyword>
<proteinExistence type="predicted"/>
<reference evidence="8 9" key="1">
    <citation type="submission" date="2022-05" db="EMBL/GenBank/DDBJ databases">
        <authorList>
            <consortium name="Genoscope - CEA"/>
            <person name="William W."/>
        </authorList>
    </citation>
    <scope>NUCLEOTIDE SEQUENCE [LARGE SCALE GENOMIC DNA]</scope>
</reference>
<dbReference type="PROSITE" id="PS50026">
    <property type="entry name" value="EGF_3"/>
    <property type="match status" value="2"/>
</dbReference>
<evidence type="ECO:0000256" key="4">
    <source>
        <dbReference type="ARBA" id="ARBA00023157"/>
    </source>
</evidence>
<sequence length="340" mass="38235">MRREDDDECLKTPPVCDINANCKNTLGSYLCSCKEGFKGDGKTCQDEDECHINTHNCSDNANCINTEGSFNCSCKPGYMGDGHNCSGLKALLNNTHKHLTATNIAPTEINPHLFFNPQKNSFKWNSELKTLREFWIAELEGGDENNLVGVNSNSNTEVLKFESVTVNFYSSTKTLQVQGSQKDQYVKKLQNIVEKGTKSQDTLIEVTPNSGSAEITEPVLNLKPTSDHNDRYEKFEAFIKEQRDFNKNIERHISSNSIEISERTIELKDLEQKRKNQAKEVELSCENHIQAVTDKIGEEVQKLAKQIANLSSKLSSDLKTLKTKPASTEDSIKHILQQLN</sequence>
<evidence type="ECO:0000313" key="9">
    <source>
        <dbReference type="Proteomes" id="UP001159427"/>
    </source>
</evidence>
<feature type="coiled-coil region" evidence="6">
    <location>
        <begin position="260"/>
        <end position="287"/>
    </location>
</feature>
<evidence type="ECO:0000256" key="5">
    <source>
        <dbReference type="PROSITE-ProRule" id="PRU00076"/>
    </source>
</evidence>
<dbReference type="InterPro" id="IPR009030">
    <property type="entry name" value="Growth_fac_rcpt_cys_sf"/>
</dbReference>
<name>A0ABN8SRR9_9CNID</name>
<evidence type="ECO:0000259" key="7">
    <source>
        <dbReference type="PROSITE" id="PS50026"/>
    </source>
</evidence>
<dbReference type="PROSITE" id="PS01186">
    <property type="entry name" value="EGF_2"/>
    <property type="match status" value="2"/>
</dbReference>
<evidence type="ECO:0000256" key="6">
    <source>
        <dbReference type="SAM" id="Coils"/>
    </source>
</evidence>
<dbReference type="SMART" id="SM00181">
    <property type="entry name" value="EGF"/>
    <property type="match status" value="2"/>
</dbReference>
<dbReference type="PROSITE" id="PS01187">
    <property type="entry name" value="EGF_CA"/>
    <property type="match status" value="1"/>
</dbReference>
<keyword evidence="4" id="KW-1015">Disulfide bond</keyword>
<dbReference type="Pfam" id="PF12947">
    <property type="entry name" value="EGF_3"/>
    <property type="match status" value="2"/>
</dbReference>
<evidence type="ECO:0000313" key="8">
    <source>
        <dbReference type="EMBL" id="CAH3192985.1"/>
    </source>
</evidence>
<organism evidence="8 9">
    <name type="scientific">Porites evermanni</name>
    <dbReference type="NCBI Taxonomy" id="104178"/>
    <lineage>
        <taxon>Eukaryota</taxon>
        <taxon>Metazoa</taxon>
        <taxon>Cnidaria</taxon>
        <taxon>Anthozoa</taxon>
        <taxon>Hexacorallia</taxon>
        <taxon>Scleractinia</taxon>
        <taxon>Fungiina</taxon>
        <taxon>Poritidae</taxon>
        <taxon>Porites</taxon>
    </lineage>
</organism>
<evidence type="ECO:0000256" key="1">
    <source>
        <dbReference type="ARBA" id="ARBA00022536"/>
    </source>
</evidence>
<dbReference type="InterPro" id="IPR001881">
    <property type="entry name" value="EGF-like_Ca-bd_dom"/>
</dbReference>
<protein>
    <recommendedName>
        <fullName evidence="7">EGF-like domain-containing protein</fullName>
    </recommendedName>
</protein>
<dbReference type="Proteomes" id="UP001159427">
    <property type="component" value="Unassembled WGS sequence"/>
</dbReference>
<dbReference type="PANTHER" id="PTHR24050">
    <property type="entry name" value="PA14 DOMAIN-CONTAINING PROTEIN"/>
    <property type="match status" value="1"/>
</dbReference>
<comment type="caution">
    <text evidence="8">The sequence shown here is derived from an EMBL/GenBank/DDBJ whole genome shotgun (WGS) entry which is preliminary data.</text>
</comment>
<dbReference type="InterPro" id="IPR052235">
    <property type="entry name" value="Nephronectin_domain"/>
</dbReference>
<dbReference type="CDD" id="cd00054">
    <property type="entry name" value="EGF_CA"/>
    <property type="match status" value="2"/>
</dbReference>
<dbReference type="SUPFAM" id="SSF57184">
    <property type="entry name" value="Growth factor receptor domain"/>
    <property type="match status" value="1"/>
</dbReference>
<dbReference type="SMART" id="SM00179">
    <property type="entry name" value="EGF_CA"/>
    <property type="match status" value="2"/>
</dbReference>
<feature type="domain" description="EGF-like" evidence="7">
    <location>
        <begin position="46"/>
        <end position="86"/>
    </location>
</feature>
<dbReference type="InterPro" id="IPR000152">
    <property type="entry name" value="EGF-type_Asp/Asn_hydroxyl_site"/>
</dbReference>
<dbReference type="PANTHER" id="PTHR24050:SF28">
    <property type="entry name" value="UROMODULIN-LIKE"/>
    <property type="match status" value="1"/>
</dbReference>
<feature type="non-terminal residue" evidence="8">
    <location>
        <position position="340"/>
    </location>
</feature>
<keyword evidence="9" id="KW-1185">Reference proteome</keyword>
<dbReference type="InterPro" id="IPR000742">
    <property type="entry name" value="EGF"/>
</dbReference>
<dbReference type="PROSITE" id="PS00010">
    <property type="entry name" value="ASX_HYDROXYL"/>
    <property type="match status" value="2"/>
</dbReference>
<evidence type="ECO:0000256" key="3">
    <source>
        <dbReference type="ARBA" id="ARBA00022737"/>
    </source>
</evidence>
<accession>A0ABN8SRR9</accession>
<dbReference type="EMBL" id="CALNXI010003349">
    <property type="protein sequence ID" value="CAH3192985.1"/>
    <property type="molecule type" value="Genomic_DNA"/>
</dbReference>
<keyword evidence="2" id="KW-0732">Signal</keyword>
<keyword evidence="6" id="KW-0175">Coiled coil</keyword>
<dbReference type="InterPro" id="IPR024731">
    <property type="entry name" value="NELL2-like_EGF"/>
</dbReference>
<dbReference type="InterPro" id="IPR018097">
    <property type="entry name" value="EGF_Ca-bd_CS"/>
</dbReference>